<dbReference type="Gene3D" id="1.10.260.40">
    <property type="entry name" value="lambda repressor-like DNA-binding domains"/>
    <property type="match status" value="1"/>
</dbReference>
<sequence length="298" mass="33346">MSGPGSTLSCRAMGRELRRLRALAGLQQAEAARLAETSPQSIGRMEDGQYTRITSFQVSALCNAYRATKIERKIILALLTEARAAHKGQAEGGWWRAYADDFPADFDHYLALEDAALRTIIWKLAVVPGLLQIPSYRRAVAWSEHPEWSPEQVQKSIEISIRRQGRLDDPNFSMNVLLSEYVLHDLIGGKGVMRDQLYHLADVCERPNVSIRVVPYNASSHPGAVSGSFTLLEFPELQSTKKPEPPVVYVEGYTGALYLEQEAQILKYRRAVDQIGRVALDTDDTKRLILATAEEYEA</sequence>
<dbReference type="SUPFAM" id="SSF47413">
    <property type="entry name" value="lambda repressor-like DNA-binding domains"/>
    <property type="match status" value="1"/>
</dbReference>
<name>A0A6G9ZBX6_9NOCA</name>
<organism evidence="2 3">
    <name type="scientific">Nocardia terpenica</name>
    <dbReference type="NCBI Taxonomy" id="455432"/>
    <lineage>
        <taxon>Bacteria</taxon>
        <taxon>Bacillati</taxon>
        <taxon>Actinomycetota</taxon>
        <taxon>Actinomycetes</taxon>
        <taxon>Mycobacteriales</taxon>
        <taxon>Nocardiaceae</taxon>
        <taxon>Nocardia</taxon>
    </lineage>
</organism>
<protein>
    <submittedName>
        <fullName evidence="2">Helix-turn-helix domain-containing protein</fullName>
    </submittedName>
</protein>
<dbReference type="EMBL" id="CP046173">
    <property type="protein sequence ID" value="QIS22930.1"/>
    <property type="molecule type" value="Genomic_DNA"/>
</dbReference>
<feature type="domain" description="HTH cro/C1-type" evidence="1">
    <location>
        <begin position="17"/>
        <end position="72"/>
    </location>
</feature>
<dbReference type="InterPro" id="IPR010982">
    <property type="entry name" value="Lambda_DNA-bd_dom_sf"/>
</dbReference>
<dbReference type="InterPro" id="IPR001387">
    <property type="entry name" value="Cro/C1-type_HTH"/>
</dbReference>
<proteinExistence type="predicted"/>
<dbReference type="Pfam" id="PF19054">
    <property type="entry name" value="DUF5753"/>
    <property type="match status" value="1"/>
</dbReference>
<dbReference type="SMART" id="SM00530">
    <property type="entry name" value="HTH_XRE"/>
    <property type="match status" value="1"/>
</dbReference>
<dbReference type="GO" id="GO:0003677">
    <property type="term" value="F:DNA binding"/>
    <property type="evidence" value="ECO:0007669"/>
    <property type="project" value="InterPro"/>
</dbReference>
<evidence type="ECO:0000259" key="1">
    <source>
        <dbReference type="PROSITE" id="PS50943"/>
    </source>
</evidence>
<dbReference type="Proteomes" id="UP000500953">
    <property type="component" value="Chromosome"/>
</dbReference>
<dbReference type="PROSITE" id="PS50943">
    <property type="entry name" value="HTH_CROC1"/>
    <property type="match status" value="1"/>
</dbReference>
<gene>
    <name evidence="2" type="ORF">F6W96_35915</name>
</gene>
<accession>A0A6G9ZBX6</accession>
<dbReference type="AlphaFoldDB" id="A0A6G9ZBX6"/>
<evidence type="ECO:0000313" key="2">
    <source>
        <dbReference type="EMBL" id="QIS22930.1"/>
    </source>
</evidence>
<evidence type="ECO:0000313" key="3">
    <source>
        <dbReference type="Proteomes" id="UP000500953"/>
    </source>
</evidence>
<reference evidence="2 3" key="1">
    <citation type="journal article" date="2019" name="ACS Chem. Biol.">
        <title>Identification and Mobilization of a Cryptic Antibiotic Biosynthesis Gene Locus from a Human-Pathogenic Nocardia Isolate.</title>
        <authorList>
            <person name="Herisse M."/>
            <person name="Ishida K."/>
            <person name="Porter J.L."/>
            <person name="Howden B."/>
            <person name="Hertweck C."/>
            <person name="Stinear T.P."/>
            <person name="Pidot S.J."/>
        </authorList>
    </citation>
    <scope>NUCLEOTIDE SEQUENCE [LARGE SCALE GENOMIC DNA]</scope>
    <source>
        <strain evidence="2 3">AUSMDU00012715</strain>
    </source>
</reference>
<dbReference type="InterPro" id="IPR043917">
    <property type="entry name" value="DUF5753"/>
</dbReference>
<dbReference type="CDD" id="cd00093">
    <property type="entry name" value="HTH_XRE"/>
    <property type="match status" value="1"/>
</dbReference>
<dbReference type="Pfam" id="PF13560">
    <property type="entry name" value="HTH_31"/>
    <property type="match status" value="1"/>
</dbReference>